<evidence type="ECO:0000256" key="7">
    <source>
        <dbReference type="ARBA" id="ARBA00023237"/>
    </source>
</evidence>
<name>A0A1W1Z7L4_9FLAO</name>
<evidence type="ECO:0000256" key="3">
    <source>
        <dbReference type="ARBA" id="ARBA00022448"/>
    </source>
</evidence>
<dbReference type="GO" id="GO:1990281">
    <property type="term" value="C:efflux pump complex"/>
    <property type="evidence" value="ECO:0007669"/>
    <property type="project" value="TreeGrafter"/>
</dbReference>
<dbReference type="GO" id="GO:0015288">
    <property type="term" value="F:porin activity"/>
    <property type="evidence" value="ECO:0007669"/>
    <property type="project" value="TreeGrafter"/>
</dbReference>
<dbReference type="InterPro" id="IPR051906">
    <property type="entry name" value="TolC-like"/>
</dbReference>
<keyword evidence="4" id="KW-1134">Transmembrane beta strand</keyword>
<feature type="chain" id="PRO_5012393467" evidence="8">
    <location>
        <begin position="19"/>
        <end position="467"/>
    </location>
</feature>
<reference evidence="9 10" key="1">
    <citation type="submission" date="2017-04" db="EMBL/GenBank/DDBJ databases">
        <authorList>
            <person name="Afonso C.L."/>
            <person name="Miller P.J."/>
            <person name="Scott M.A."/>
            <person name="Spackman E."/>
            <person name="Goraichik I."/>
            <person name="Dimitrov K.M."/>
            <person name="Suarez D.L."/>
            <person name="Swayne D.E."/>
        </authorList>
    </citation>
    <scope>NUCLEOTIDE SEQUENCE [LARGE SCALE GENOMIC DNA]</scope>
    <source>
        <strain evidence="9 10">DSM 21164</strain>
    </source>
</reference>
<dbReference type="EMBL" id="FWXO01000001">
    <property type="protein sequence ID" value="SMC43898.1"/>
    <property type="molecule type" value="Genomic_DNA"/>
</dbReference>
<evidence type="ECO:0000313" key="9">
    <source>
        <dbReference type="EMBL" id="SMC43898.1"/>
    </source>
</evidence>
<comment type="subcellular location">
    <subcellularLocation>
        <location evidence="1">Cell outer membrane</location>
    </subcellularLocation>
</comment>
<dbReference type="RefSeq" id="WP_084060466.1">
    <property type="nucleotide sequence ID" value="NZ_FWXO01000001.1"/>
</dbReference>
<dbReference type="STRING" id="504486.SAMN05660703_1202"/>
<dbReference type="OrthoDB" id="581172at2"/>
<sequence>MKNFLFCGFLFFSFALNAQELDASVLNFKEYLGYVKKYHPIAKQAELTLEVGQANLLKSRGGFDPKIEVDYNTKQFKGTEYYDKLNATFKIPTWYGIDLKAAFEQNEGVYLNPEATVPEDGLFNAGISMALGQGLWINDRMATLKKAKYFRDQSKVDRDILVNQILFEATKAYFDWLQAYNDSKIFDDFLSNAEIRLEGIKTSAYTGQIAAIDTVEATITVQDRALNLEQAKVLLMQKKLELSNFLWLNGNIPIELQDHMIPDINVQQEIDATLEIEGIPLDSFTIENHPKLKSLNYKFQGLRVDKNLKANKLLPKIALEYNFLTETPELINSIQTDYYKGGISVQLPLFLRKERGDLKLAKFKLQDAQYEIDNAQIEIKNKIVSLYRELDSFEKQNVLINDMVQNYETLLIAEERKFSFGESSLFLINSRENKLIESKLKQNLVQNKFLTTKAKLFNSLAVNPENL</sequence>
<dbReference type="Proteomes" id="UP000192360">
    <property type="component" value="Unassembled WGS sequence"/>
</dbReference>
<dbReference type="GO" id="GO:0015562">
    <property type="term" value="F:efflux transmembrane transporter activity"/>
    <property type="evidence" value="ECO:0007669"/>
    <property type="project" value="InterPro"/>
</dbReference>
<dbReference type="Pfam" id="PF02321">
    <property type="entry name" value="OEP"/>
    <property type="match status" value="1"/>
</dbReference>
<dbReference type="Gene3D" id="1.20.1600.10">
    <property type="entry name" value="Outer membrane efflux proteins (OEP)"/>
    <property type="match status" value="1"/>
</dbReference>
<dbReference type="AlphaFoldDB" id="A0A1W1Z7L4"/>
<keyword evidence="5" id="KW-0812">Transmembrane</keyword>
<evidence type="ECO:0000313" key="10">
    <source>
        <dbReference type="Proteomes" id="UP000192360"/>
    </source>
</evidence>
<keyword evidence="10" id="KW-1185">Reference proteome</keyword>
<keyword evidence="3" id="KW-0813">Transport</keyword>
<dbReference type="GO" id="GO:0009279">
    <property type="term" value="C:cell outer membrane"/>
    <property type="evidence" value="ECO:0007669"/>
    <property type="project" value="UniProtKB-SubCell"/>
</dbReference>
<dbReference type="SUPFAM" id="SSF56954">
    <property type="entry name" value="Outer membrane efflux proteins (OEP)"/>
    <property type="match status" value="1"/>
</dbReference>
<evidence type="ECO:0000256" key="5">
    <source>
        <dbReference type="ARBA" id="ARBA00022692"/>
    </source>
</evidence>
<evidence type="ECO:0000256" key="1">
    <source>
        <dbReference type="ARBA" id="ARBA00004442"/>
    </source>
</evidence>
<accession>A0A1W1Z7L4</accession>
<evidence type="ECO:0000256" key="6">
    <source>
        <dbReference type="ARBA" id="ARBA00023136"/>
    </source>
</evidence>
<evidence type="ECO:0000256" key="8">
    <source>
        <dbReference type="SAM" id="SignalP"/>
    </source>
</evidence>
<gene>
    <name evidence="9" type="ORF">SAMN05660703_1202</name>
</gene>
<keyword evidence="6" id="KW-0472">Membrane</keyword>
<keyword evidence="8" id="KW-0732">Signal</keyword>
<evidence type="ECO:0000256" key="2">
    <source>
        <dbReference type="ARBA" id="ARBA00007613"/>
    </source>
</evidence>
<dbReference type="PANTHER" id="PTHR30026:SF20">
    <property type="entry name" value="OUTER MEMBRANE PROTEIN TOLC"/>
    <property type="match status" value="1"/>
</dbReference>
<comment type="similarity">
    <text evidence="2">Belongs to the outer membrane factor (OMF) (TC 1.B.17) family.</text>
</comment>
<keyword evidence="7" id="KW-0998">Cell outer membrane</keyword>
<evidence type="ECO:0000256" key="4">
    <source>
        <dbReference type="ARBA" id="ARBA00022452"/>
    </source>
</evidence>
<dbReference type="PANTHER" id="PTHR30026">
    <property type="entry name" value="OUTER MEMBRANE PROTEIN TOLC"/>
    <property type="match status" value="1"/>
</dbReference>
<feature type="signal peptide" evidence="8">
    <location>
        <begin position="1"/>
        <end position="18"/>
    </location>
</feature>
<dbReference type="InterPro" id="IPR003423">
    <property type="entry name" value="OMP_efflux"/>
</dbReference>
<protein>
    <submittedName>
        <fullName evidence="9">Outer membrane efflux protein</fullName>
    </submittedName>
</protein>
<organism evidence="9 10">
    <name type="scientific">Cellulophaga tyrosinoxydans</name>
    <dbReference type="NCBI Taxonomy" id="504486"/>
    <lineage>
        <taxon>Bacteria</taxon>
        <taxon>Pseudomonadati</taxon>
        <taxon>Bacteroidota</taxon>
        <taxon>Flavobacteriia</taxon>
        <taxon>Flavobacteriales</taxon>
        <taxon>Flavobacteriaceae</taxon>
        <taxon>Cellulophaga</taxon>
    </lineage>
</organism>
<proteinExistence type="inferred from homology"/>